<name>A0A6S6U1P5_9BACT</name>
<keyword evidence="1" id="KW-0472">Membrane</keyword>
<feature type="domain" description="NAD(P)-binding" evidence="2">
    <location>
        <begin position="7"/>
        <end position="146"/>
    </location>
</feature>
<dbReference type="Pfam" id="PF13781">
    <property type="entry name" value="DoxX_3"/>
    <property type="match status" value="1"/>
</dbReference>
<dbReference type="AlphaFoldDB" id="A0A6S6U1P5"/>
<feature type="transmembrane region" description="Helical" evidence="1">
    <location>
        <begin position="368"/>
        <end position="387"/>
    </location>
</feature>
<feature type="transmembrane region" description="Helical" evidence="1">
    <location>
        <begin position="302"/>
        <end position="322"/>
    </location>
</feature>
<dbReference type="GO" id="GO:0044877">
    <property type="term" value="F:protein-containing complex binding"/>
    <property type="evidence" value="ECO:0007669"/>
    <property type="project" value="TreeGrafter"/>
</dbReference>
<dbReference type="PANTHER" id="PTHR12126:SF11">
    <property type="entry name" value="NADH DEHYDROGENASE [UBIQUINONE] 1 ALPHA SUBCOMPLEX SUBUNIT 9, MITOCHONDRIAL"/>
    <property type="match status" value="1"/>
</dbReference>
<dbReference type="InterPro" id="IPR036291">
    <property type="entry name" value="NAD(P)-bd_dom_sf"/>
</dbReference>
<dbReference type="PANTHER" id="PTHR12126">
    <property type="entry name" value="NADH-UBIQUINONE OXIDOREDUCTASE 39 KDA SUBUNIT-RELATED"/>
    <property type="match status" value="1"/>
</dbReference>
<proteinExistence type="predicted"/>
<evidence type="ECO:0000256" key="1">
    <source>
        <dbReference type="SAM" id="Phobius"/>
    </source>
</evidence>
<feature type="non-terminal residue" evidence="3">
    <location>
        <position position="388"/>
    </location>
</feature>
<sequence>MKILIIGASGFIGQAIYNFLSRTEHEVVAGLRQTHGFTAVSITIDFVTLQNDKELVSKLKGFDVVVNAVGIIAETKRQSFEQMHTLAPIALFDACKEAGVEKVIHISALGSETGTTAYHKSKNRADAYLRTLGLDYAILHPSIVYGNGGKSTALFQALAALPIVPLVGDGSQKLQPIAVEDLALTVKRAIESHEKAIELNLVGSKSITYKALLENFRAWLGLNPTRFVSMPTFGTDFMGKLLDEPTVSKDNITMLNKGNTASVEPLKKFLNYTPASMEERLFSTKVSTAQKLFASLYFMRPLLRLVIGFVWIWSGVVSAFLYPQPLALELLYEIGIPEVMAVPLLYFASFLDIAIGVLTIVGYRLQSLLKFQLLVITVYTLLLSFLAG</sequence>
<accession>A0A6S6U1P5</accession>
<dbReference type="InterPro" id="IPR016040">
    <property type="entry name" value="NAD(P)-bd_dom"/>
</dbReference>
<evidence type="ECO:0000259" key="2">
    <source>
        <dbReference type="Pfam" id="PF13460"/>
    </source>
</evidence>
<dbReference type="InterPro" id="IPR025695">
    <property type="entry name" value="DoxX-like"/>
</dbReference>
<organism evidence="3">
    <name type="scientific">uncultured Sulfurovum sp</name>
    <dbReference type="NCBI Taxonomy" id="269237"/>
    <lineage>
        <taxon>Bacteria</taxon>
        <taxon>Pseudomonadati</taxon>
        <taxon>Campylobacterota</taxon>
        <taxon>Epsilonproteobacteria</taxon>
        <taxon>Campylobacterales</taxon>
        <taxon>Sulfurovaceae</taxon>
        <taxon>Sulfurovum</taxon>
        <taxon>environmental samples</taxon>
    </lineage>
</organism>
<dbReference type="Gene3D" id="3.40.50.720">
    <property type="entry name" value="NAD(P)-binding Rossmann-like Domain"/>
    <property type="match status" value="1"/>
</dbReference>
<keyword evidence="1" id="KW-0812">Transmembrane</keyword>
<protein>
    <submittedName>
        <fullName evidence="3">NAD-dependent epimerase/dehydratase</fullName>
    </submittedName>
</protein>
<reference evidence="3" key="1">
    <citation type="submission" date="2020-01" db="EMBL/GenBank/DDBJ databases">
        <authorList>
            <person name="Meier V. D."/>
            <person name="Meier V D."/>
        </authorList>
    </citation>
    <scope>NUCLEOTIDE SEQUENCE</scope>
    <source>
        <strain evidence="3">HLG_WM_MAG_01</strain>
    </source>
</reference>
<dbReference type="SUPFAM" id="SSF51735">
    <property type="entry name" value="NAD(P)-binding Rossmann-fold domains"/>
    <property type="match status" value="1"/>
</dbReference>
<evidence type="ECO:0000313" key="3">
    <source>
        <dbReference type="EMBL" id="CAA6821376.1"/>
    </source>
</evidence>
<gene>
    <name evidence="3" type="ORF">HELGO_WM47082</name>
</gene>
<feature type="transmembrane region" description="Helical" evidence="1">
    <location>
        <begin position="342"/>
        <end position="361"/>
    </location>
</feature>
<keyword evidence="1" id="KW-1133">Transmembrane helix</keyword>
<dbReference type="InterPro" id="IPR051207">
    <property type="entry name" value="ComplexI_NDUFA9_subunit"/>
</dbReference>
<dbReference type="EMBL" id="CACVAS010000115">
    <property type="protein sequence ID" value="CAA6821376.1"/>
    <property type="molecule type" value="Genomic_DNA"/>
</dbReference>
<dbReference type="Pfam" id="PF13460">
    <property type="entry name" value="NAD_binding_10"/>
    <property type="match status" value="1"/>
</dbReference>